<evidence type="ECO:0000256" key="5">
    <source>
        <dbReference type="ARBA" id="ARBA00023014"/>
    </source>
</evidence>
<reference evidence="7 8" key="1">
    <citation type="submission" date="2019-06" db="EMBL/GenBank/DDBJ databases">
        <title>Genomic Encyclopedia of Archaeal and Bacterial Type Strains, Phase II (KMG-II): from individual species to whole genera.</title>
        <authorList>
            <person name="Goeker M."/>
        </authorList>
    </citation>
    <scope>NUCLEOTIDE SEQUENCE [LARGE SCALE GENOMIC DNA]</scope>
    <source>
        <strain evidence="7 8">DSM 18423</strain>
    </source>
</reference>
<evidence type="ECO:0000313" key="8">
    <source>
        <dbReference type="Proteomes" id="UP000320582"/>
    </source>
</evidence>
<dbReference type="Gene3D" id="3.10.20.30">
    <property type="match status" value="1"/>
</dbReference>
<dbReference type="InterPro" id="IPR036884">
    <property type="entry name" value="2Fe-2S-bd_dom_sf"/>
</dbReference>
<dbReference type="SUPFAM" id="SSF47741">
    <property type="entry name" value="CO dehydrogenase ISP C-domain like"/>
    <property type="match status" value="1"/>
</dbReference>
<evidence type="ECO:0000313" key="7">
    <source>
        <dbReference type="EMBL" id="TQM93098.1"/>
    </source>
</evidence>
<dbReference type="InterPro" id="IPR006058">
    <property type="entry name" value="2Fe2S_fd_BS"/>
</dbReference>
<name>A0A543KDF3_9RHOB</name>
<proteinExistence type="predicted"/>
<dbReference type="InterPro" id="IPR012675">
    <property type="entry name" value="Beta-grasp_dom_sf"/>
</dbReference>
<comment type="caution">
    <text evidence="7">The sequence shown here is derived from an EMBL/GenBank/DDBJ whole genome shotgun (WGS) entry which is preliminary data.</text>
</comment>
<keyword evidence="1" id="KW-0001">2Fe-2S</keyword>
<dbReference type="PANTHER" id="PTHR44379">
    <property type="entry name" value="OXIDOREDUCTASE WITH IRON-SULFUR SUBUNIT"/>
    <property type="match status" value="1"/>
</dbReference>
<keyword evidence="2" id="KW-0479">Metal-binding</keyword>
<gene>
    <name evidence="7" type="ORF">BD293_1723</name>
</gene>
<dbReference type="PROSITE" id="PS51085">
    <property type="entry name" value="2FE2S_FER_2"/>
    <property type="match status" value="1"/>
</dbReference>
<dbReference type="InterPro" id="IPR001041">
    <property type="entry name" value="2Fe-2S_ferredoxin-type"/>
</dbReference>
<dbReference type="FunFam" id="1.10.150.120:FF:000003">
    <property type="entry name" value="Carbon monoxide dehydrogenase, small subunit"/>
    <property type="match status" value="1"/>
</dbReference>
<dbReference type="Pfam" id="PF00111">
    <property type="entry name" value="Fer2"/>
    <property type="match status" value="1"/>
</dbReference>
<evidence type="ECO:0000256" key="1">
    <source>
        <dbReference type="ARBA" id="ARBA00022714"/>
    </source>
</evidence>
<dbReference type="GO" id="GO:0051537">
    <property type="term" value="F:2 iron, 2 sulfur cluster binding"/>
    <property type="evidence" value="ECO:0007669"/>
    <property type="project" value="UniProtKB-KW"/>
</dbReference>
<evidence type="ECO:0000256" key="4">
    <source>
        <dbReference type="ARBA" id="ARBA00023004"/>
    </source>
</evidence>
<dbReference type="EMBL" id="VFPT01000001">
    <property type="protein sequence ID" value="TQM93098.1"/>
    <property type="molecule type" value="Genomic_DNA"/>
</dbReference>
<evidence type="ECO:0000256" key="3">
    <source>
        <dbReference type="ARBA" id="ARBA00023002"/>
    </source>
</evidence>
<organism evidence="7 8">
    <name type="scientific">Roseinatronobacter monicus</name>
    <dbReference type="NCBI Taxonomy" id="393481"/>
    <lineage>
        <taxon>Bacteria</taxon>
        <taxon>Pseudomonadati</taxon>
        <taxon>Pseudomonadota</taxon>
        <taxon>Alphaproteobacteria</taxon>
        <taxon>Rhodobacterales</taxon>
        <taxon>Paracoccaceae</taxon>
        <taxon>Roseinatronobacter</taxon>
    </lineage>
</organism>
<accession>A0A543KDF3</accession>
<keyword evidence="8" id="KW-1185">Reference proteome</keyword>
<dbReference type="CDD" id="cd00207">
    <property type="entry name" value="fer2"/>
    <property type="match status" value="1"/>
</dbReference>
<dbReference type="PANTHER" id="PTHR44379:SF2">
    <property type="entry name" value="BLR6218 PROTEIN"/>
    <property type="match status" value="1"/>
</dbReference>
<dbReference type="InterPro" id="IPR051452">
    <property type="entry name" value="Diverse_Oxidoreductases"/>
</dbReference>
<dbReference type="Gene3D" id="1.10.150.120">
    <property type="entry name" value="[2Fe-2S]-binding domain"/>
    <property type="match status" value="1"/>
</dbReference>
<sequence length="157" mass="16525">MTVTFVVNGTPRQTDMAPETPLLWVLRDDFGLTGTKFGCGIAACGACTVHIDGEAVRACQIPVGDVWGDVTTIEGMAQDDTLAPLQEAWVRHQVAQCGFCQSGQIMQAADLLSENPDPTDEDIDAAMGGNLCRCGTYSAIRAAIHDAARVLNGGRAG</sequence>
<dbReference type="InterPro" id="IPR036010">
    <property type="entry name" value="2Fe-2S_ferredoxin-like_sf"/>
</dbReference>
<dbReference type="GO" id="GO:0046872">
    <property type="term" value="F:metal ion binding"/>
    <property type="evidence" value="ECO:0007669"/>
    <property type="project" value="UniProtKB-KW"/>
</dbReference>
<dbReference type="PROSITE" id="PS00197">
    <property type="entry name" value="2FE2S_FER_1"/>
    <property type="match status" value="1"/>
</dbReference>
<keyword evidence="3" id="KW-0560">Oxidoreductase</keyword>
<evidence type="ECO:0000256" key="2">
    <source>
        <dbReference type="ARBA" id="ARBA00022723"/>
    </source>
</evidence>
<feature type="domain" description="2Fe-2S ferredoxin-type" evidence="6">
    <location>
        <begin position="1"/>
        <end position="76"/>
    </location>
</feature>
<dbReference type="AlphaFoldDB" id="A0A543KDF3"/>
<dbReference type="SUPFAM" id="SSF54292">
    <property type="entry name" value="2Fe-2S ferredoxin-like"/>
    <property type="match status" value="1"/>
</dbReference>
<dbReference type="InterPro" id="IPR002888">
    <property type="entry name" value="2Fe-2S-bd"/>
</dbReference>
<dbReference type="RefSeq" id="WP_142080787.1">
    <property type="nucleotide sequence ID" value="NZ_VFPT01000001.1"/>
</dbReference>
<dbReference type="GO" id="GO:0016491">
    <property type="term" value="F:oxidoreductase activity"/>
    <property type="evidence" value="ECO:0007669"/>
    <property type="project" value="UniProtKB-KW"/>
</dbReference>
<dbReference type="Proteomes" id="UP000320582">
    <property type="component" value="Unassembled WGS sequence"/>
</dbReference>
<dbReference type="Pfam" id="PF01799">
    <property type="entry name" value="Fer2_2"/>
    <property type="match status" value="1"/>
</dbReference>
<keyword evidence="4" id="KW-0408">Iron</keyword>
<protein>
    <submittedName>
        <fullName evidence="7">Isoquinoline 1-oxidoreductase alpha subunit</fullName>
    </submittedName>
</protein>
<evidence type="ECO:0000259" key="6">
    <source>
        <dbReference type="PROSITE" id="PS51085"/>
    </source>
</evidence>
<dbReference type="OrthoDB" id="9792018at2"/>
<keyword evidence="5" id="KW-0411">Iron-sulfur</keyword>